<dbReference type="PANTHER" id="PTHR30386:SF27">
    <property type="entry name" value="MEMBRANE FUSION PROTEIN (MFP) FAMILY PROTEIN"/>
    <property type="match status" value="1"/>
</dbReference>
<evidence type="ECO:0000313" key="6">
    <source>
        <dbReference type="EMBL" id="BAY80713.1"/>
    </source>
</evidence>
<feature type="domain" description="AprE-like beta-barrel" evidence="5">
    <location>
        <begin position="403"/>
        <end position="493"/>
    </location>
</feature>
<dbReference type="InterPro" id="IPR058781">
    <property type="entry name" value="HH_AprE-like"/>
</dbReference>
<evidence type="ECO:0000256" key="1">
    <source>
        <dbReference type="SAM" id="Coils"/>
    </source>
</evidence>
<evidence type="ECO:0000313" key="7">
    <source>
        <dbReference type="Proteomes" id="UP000218418"/>
    </source>
</evidence>
<dbReference type="Pfam" id="PF25994">
    <property type="entry name" value="HH_AprE"/>
    <property type="match status" value="1"/>
</dbReference>
<dbReference type="InterPro" id="IPR050739">
    <property type="entry name" value="MFP"/>
</dbReference>
<dbReference type="EMBL" id="AP018227">
    <property type="protein sequence ID" value="BAY80713.1"/>
    <property type="molecule type" value="Genomic_DNA"/>
</dbReference>
<dbReference type="SUPFAM" id="SSF56954">
    <property type="entry name" value="Outer membrane efflux proteins (OEP)"/>
    <property type="match status" value="1"/>
</dbReference>
<gene>
    <name evidence="6" type="ORF">NIES267_01700</name>
</gene>
<feature type="compositionally biased region" description="Polar residues" evidence="2">
    <location>
        <begin position="1"/>
        <end position="16"/>
    </location>
</feature>
<evidence type="ECO:0000256" key="3">
    <source>
        <dbReference type="SAM" id="Phobius"/>
    </source>
</evidence>
<keyword evidence="3" id="KW-1133">Transmembrane helix</keyword>
<protein>
    <submittedName>
        <fullName evidence="6">HlyD family secretion protein</fullName>
    </submittedName>
</protein>
<dbReference type="PRINTS" id="PR01490">
    <property type="entry name" value="RTXTOXIND"/>
</dbReference>
<organism evidence="6 7">
    <name type="scientific">Calothrix parasitica NIES-267</name>
    <dbReference type="NCBI Taxonomy" id="1973488"/>
    <lineage>
        <taxon>Bacteria</taxon>
        <taxon>Bacillati</taxon>
        <taxon>Cyanobacteriota</taxon>
        <taxon>Cyanophyceae</taxon>
        <taxon>Nostocales</taxon>
        <taxon>Calotrichaceae</taxon>
        <taxon>Calothrix</taxon>
    </lineage>
</organism>
<dbReference type="PANTHER" id="PTHR30386">
    <property type="entry name" value="MEMBRANE FUSION SUBUNIT OF EMRAB-TOLC MULTIDRUG EFFLUX PUMP"/>
    <property type="match status" value="1"/>
</dbReference>
<evidence type="ECO:0000259" key="4">
    <source>
        <dbReference type="Pfam" id="PF25994"/>
    </source>
</evidence>
<dbReference type="InterPro" id="IPR058982">
    <property type="entry name" value="Beta-barrel_AprE"/>
</dbReference>
<name>A0A1Z4LHK8_9CYAN</name>
<evidence type="ECO:0000256" key="2">
    <source>
        <dbReference type="SAM" id="MobiDB-lite"/>
    </source>
</evidence>
<dbReference type="OrthoDB" id="553569at2"/>
<keyword evidence="3" id="KW-0812">Transmembrane</keyword>
<proteinExistence type="predicted"/>
<feature type="region of interest" description="Disordered" evidence="2">
    <location>
        <begin position="1"/>
        <end position="34"/>
    </location>
</feature>
<dbReference type="Gene3D" id="2.40.30.170">
    <property type="match status" value="1"/>
</dbReference>
<dbReference type="Gene3D" id="2.40.50.100">
    <property type="match status" value="1"/>
</dbReference>
<dbReference type="AlphaFoldDB" id="A0A1Z4LHK8"/>
<keyword evidence="1" id="KW-0175">Coiled coil</keyword>
<dbReference type="Proteomes" id="UP000218418">
    <property type="component" value="Chromosome"/>
</dbReference>
<accession>A0A1Z4LHK8</accession>
<reference evidence="6 7" key="1">
    <citation type="submission" date="2017-06" db="EMBL/GenBank/DDBJ databases">
        <title>Genome sequencing of cyanobaciteial culture collection at National Institute for Environmental Studies (NIES).</title>
        <authorList>
            <person name="Hirose Y."/>
            <person name="Shimura Y."/>
            <person name="Fujisawa T."/>
            <person name="Nakamura Y."/>
            <person name="Kawachi M."/>
        </authorList>
    </citation>
    <scope>NUCLEOTIDE SEQUENCE [LARGE SCALE GENOMIC DNA]</scope>
    <source>
        <strain evidence="6 7">NIES-267</strain>
    </source>
</reference>
<sequence length="516" mass="57450">MTQLNGNLNGKNSPQSILPKFGKTPEDSIHQKNGKSNIPEFEQAVILRRSPLLSRAALWSILGVTVFTISWAAFNKIDQAIPAQGKLEPQGAVREIQVPVNGVVEKVFVKDGQRVKKNDVLLHLDHAGAEAELVSANKVRQALMLENQFYRSLFSGNGSASTPASIQVPQEMARLAQSRNALLQENQFFRVLLSGNSNGVNLTGEQQLRLFSSQSELRSQAEQIKLERAQLQQQLAQTQERLDNSRNILVINKRILSSLESLNTEGAIPRLQYLQQQQEVNNRKSEVAQLGAEIQRLRLAMSQTGQQLQNALSTSAKDTLTQIADNEKRIAEIDSQINKSIVDNEKRIAELDGQIKQAKLTRKYQIVRAPVDGTVFDLKAGNPGYVANTTEPVLKVVPEQSLKAEVFITNKDIGFVREGMTVDVRIESYNFSEFGDIKGTLVSVGDDALPPDEIYPYYRFPAKVELNRQTLNANGEKLPLQSGMSVTANIKTRDRSILSIFTDKFTKTVESVKFVR</sequence>
<feature type="domain" description="AprE-like long alpha-helical hairpin" evidence="4">
    <location>
        <begin position="204"/>
        <end position="339"/>
    </location>
</feature>
<keyword evidence="3" id="KW-0472">Membrane</keyword>
<keyword evidence="7" id="KW-1185">Reference proteome</keyword>
<dbReference type="Pfam" id="PF26002">
    <property type="entry name" value="Beta-barrel_AprE"/>
    <property type="match status" value="1"/>
</dbReference>
<evidence type="ECO:0000259" key="5">
    <source>
        <dbReference type="Pfam" id="PF26002"/>
    </source>
</evidence>
<feature type="transmembrane region" description="Helical" evidence="3">
    <location>
        <begin position="56"/>
        <end position="74"/>
    </location>
</feature>
<feature type="coiled-coil region" evidence="1">
    <location>
        <begin position="214"/>
        <end position="248"/>
    </location>
</feature>